<accession>A0A5M3MDB9</accession>
<dbReference type="KEGG" id="cput:CONPUDRAFT_168452"/>
<protein>
    <submittedName>
        <fullName evidence="1">Uncharacterized protein</fullName>
    </submittedName>
</protein>
<name>A0A5M3MDB9_CONPW</name>
<dbReference type="OrthoDB" id="2932645at2759"/>
<evidence type="ECO:0000313" key="2">
    <source>
        <dbReference type="Proteomes" id="UP000053558"/>
    </source>
</evidence>
<proteinExistence type="predicted"/>
<dbReference type="AlphaFoldDB" id="A0A5M3MDB9"/>
<comment type="caution">
    <text evidence="1">The sequence shown here is derived from an EMBL/GenBank/DDBJ whole genome shotgun (WGS) entry which is preliminary data.</text>
</comment>
<dbReference type="EMBL" id="JH711585">
    <property type="protein sequence ID" value="EIW76625.1"/>
    <property type="molecule type" value="Genomic_DNA"/>
</dbReference>
<keyword evidence="2" id="KW-1185">Reference proteome</keyword>
<dbReference type="RefSeq" id="XP_007773015.1">
    <property type="nucleotide sequence ID" value="XM_007774825.1"/>
</dbReference>
<dbReference type="Proteomes" id="UP000053558">
    <property type="component" value="Unassembled WGS sequence"/>
</dbReference>
<gene>
    <name evidence="1" type="ORF">CONPUDRAFT_168452</name>
</gene>
<evidence type="ECO:0000313" key="1">
    <source>
        <dbReference type="EMBL" id="EIW76625.1"/>
    </source>
</evidence>
<dbReference type="GeneID" id="19205999"/>
<reference evidence="2" key="1">
    <citation type="journal article" date="2012" name="Science">
        <title>The Paleozoic origin of enzymatic lignin decomposition reconstructed from 31 fungal genomes.</title>
        <authorList>
            <person name="Floudas D."/>
            <person name="Binder M."/>
            <person name="Riley R."/>
            <person name="Barry K."/>
            <person name="Blanchette R.A."/>
            <person name="Henrissat B."/>
            <person name="Martinez A.T."/>
            <person name="Otillar R."/>
            <person name="Spatafora J.W."/>
            <person name="Yadav J.S."/>
            <person name="Aerts A."/>
            <person name="Benoit I."/>
            <person name="Boyd A."/>
            <person name="Carlson A."/>
            <person name="Copeland A."/>
            <person name="Coutinho P.M."/>
            <person name="de Vries R.P."/>
            <person name="Ferreira P."/>
            <person name="Findley K."/>
            <person name="Foster B."/>
            <person name="Gaskell J."/>
            <person name="Glotzer D."/>
            <person name="Gorecki P."/>
            <person name="Heitman J."/>
            <person name="Hesse C."/>
            <person name="Hori C."/>
            <person name="Igarashi K."/>
            <person name="Jurgens J.A."/>
            <person name="Kallen N."/>
            <person name="Kersten P."/>
            <person name="Kohler A."/>
            <person name="Kuees U."/>
            <person name="Kumar T.K.A."/>
            <person name="Kuo A."/>
            <person name="LaButti K."/>
            <person name="Larrondo L.F."/>
            <person name="Lindquist E."/>
            <person name="Ling A."/>
            <person name="Lombard V."/>
            <person name="Lucas S."/>
            <person name="Lundell T."/>
            <person name="Martin R."/>
            <person name="McLaughlin D.J."/>
            <person name="Morgenstern I."/>
            <person name="Morin E."/>
            <person name="Murat C."/>
            <person name="Nagy L.G."/>
            <person name="Nolan M."/>
            <person name="Ohm R.A."/>
            <person name="Patyshakuliyeva A."/>
            <person name="Rokas A."/>
            <person name="Ruiz-Duenas F.J."/>
            <person name="Sabat G."/>
            <person name="Salamov A."/>
            <person name="Samejima M."/>
            <person name="Schmutz J."/>
            <person name="Slot J.C."/>
            <person name="St John F."/>
            <person name="Stenlid J."/>
            <person name="Sun H."/>
            <person name="Sun S."/>
            <person name="Syed K."/>
            <person name="Tsang A."/>
            <person name="Wiebenga A."/>
            <person name="Young D."/>
            <person name="Pisabarro A."/>
            <person name="Eastwood D.C."/>
            <person name="Martin F."/>
            <person name="Cullen D."/>
            <person name="Grigoriev I.V."/>
            <person name="Hibbett D.S."/>
        </authorList>
    </citation>
    <scope>NUCLEOTIDE SEQUENCE [LARGE SCALE GENOMIC DNA]</scope>
    <source>
        <strain evidence="2">RWD-64-598 SS2</strain>
    </source>
</reference>
<organism evidence="1 2">
    <name type="scientific">Coniophora puteana (strain RWD-64-598)</name>
    <name type="common">Brown rot fungus</name>
    <dbReference type="NCBI Taxonomy" id="741705"/>
    <lineage>
        <taxon>Eukaryota</taxon>
        <taxon>Fungi</taxon>
        <taxon>Dikarya</taxon>
        <taxon>Basidiomycota</taxon>
        <taxon>Agaricomycotina</taxon>
        <taxon>Agaricomycetes</taxon>
        <taxon>Agaricomycetidae</taxon>
        <taxon>Boletales</taxon>
        <taxon>Coniophorineae</taxon>
        <taxon>Coniophoraceae</taxon>
        <taxon>Coniophora</taxon>
    </lineage>
</organism>
<sequence>MLMLGDQRQRKALADQLVAHNIIGTCLSYVRREHFSLRQKAADLLRALTTDYVLTGKLSPTVASDLFEALCSMSLEYPERWSEYFAGKKTRFECQLHSKLEGASDDAKKGSKVGAYVFGLAQENALRASHGLTMLGAPAPQKFCLEMLKRRPHIIDLLFDCAILQRSPAFPHAQVNPMALEALCILFQWPRFTVPGVSPSTDRALLISDTKSLSQALQILTTRKGWASNLVETWTHNEEEKWSLYKVEAMCKSMVEEYGPNQQPAEDAYRQATLHRDKSRIYTLRLIITLTHFSESCGVTNAELMSFLRIAYEASHKISESPWDVNGPRAEGSSTAEALPVWHDRCDPPPIFAETIRVFVSEQHIGPTALVRLLAVLAQRKALSGIQTLKKPPPGLSQTTTLAHVQQITHPDVIRRIIAISNGRLDRSLESGRLLMTQDPRKSPEEQPFPHDYICVADDLPKEESACSGFLNAAELAAALVALDTHTGGAYAPEICGARKKLVIALGNAAEMALRLAKYRYAYSYALGAVTSAENVPLEANLSPEVVVKNRRRLEVAKGKLDGAL</sequence>